<evidence type="ECO:0000313" key="9">
    <source>
        <dbReference type="EMBL" id="KAG5647682.1"/>
    </source>
</evidence>
<comment type="subcellular location">
    <subcellularLocation>
        <location evidence="1 5">Nucleus</location>
    </subcellularLocation>
</comment>
<dbReference type="FunFam" id="1.20.1160.11:FF:000001">
    <property type="entry name" value="Paired amphipathic helix protein Sin3"/>
    <property type="match status" value="1"/>
</dbReference>
<comment type="caution">
    <text evidence="9">The sequence shown here is derived from an EMBL/GenBank/DDBJ whole genome shotgun (WGS) entry which is preliminary data.</text>
</comment>
<dbReference type="InterPro" id="IPR036600">
    <property type="entry name" value="PAH_sf"/>
</dbReference>
<evidence type="ECO:0000259" key="8">
    <source>
        <dbReference type="SMART" id="SM00761"/>
    </source>
</evidence>
<protein>
    <recommendedName>
        <fullName evidence="8">Histone deacetylase interacting domain-containing protein</fullName>
    </recommendedName>
</protein>
<dbReference type="GO" id="GO:0033698">
    <property type="term" value="C:Rpd3L complex"/>
    <property type="evidence" value="ECO:0007669"/>
    <property type="project" value="UniProtKB-ARBA"/>
</dbReference>
<dbReference type="PANTHER" id="PTHR12346:SF0">
    <property type="entry name" value="SIN3A, ISOFORM G"/>
    <property type="match status" value="1"/>
</dbReference>
<reference evidence="9" key="2">
    <citation type="submission" date="2021-10" db="EMBL/GenBank/DDBJ databases">
        <title>Phylogenomics reveals ancestral predisposition of the termite-cultivated fungus Termitomyces towards a domesticated lifestyle.</title>
        <authorList>
            <person name="Auxier B."/>
            <person name="Grum-Grzhimaylo A."/>
            <person name="Cardenas M.E."/>
            <person name="Lodge J.D."/>
            <person name="Laessoe T."/>
            <person name="Pedersen O."/>
            <person name="Smith M.E."/>
            <person name="Kuyper T.W."/>
            <person name="Franco-Molano E.A."/>
            <person name="Baroni T.J."/>
            <person name="Aanen D.K."/>
        </authorList>
    </citation>
    <scope>NUCLEOTIDE SEQUENCE</scope>
    <source>
        <strain evidence="9">AP01</strain>
        <tissue evidence="9">Mycelium</tissue>
    </source>
</reference>
<dbReference type="PROSITE" id="PS51477">
    <property type="entry name" value="PAH"/>
    <property type="match status" value="2"/>
</dbReference>
<dbReference type="InterPro" id="IPR031693">
    <property type="entry name" value="Sin3_C"/>
</dbReference>
<organism evidence="9 10">
    <name type="scientific">Asterophora parasitica</name>
    <dbReference type="NCBI Taxonomy" id="117018"/>
    <lineage>
        <taxon>Eukaryota</taxon>
        <taxon>Fungi</taxon>
        <taxon>Dikarya</taxon>
        <taxon>Basidiomycota</taxon>
        <taxon>Agaricomycotina</taxon>
        <taxon>Agaricomycetes</taxon>
        <taxon>Agaricomycetidae</taxon>
        <taxon>Agaricales</taxon>
        <taxon>Tricholomatineae</taxon>
        <taxon>Lyophyllaceae</taxon>
        <taxon>Asterophora</taxon>
    </lineage>
</organism>
<dbReference type="PANTHER" id="PTHR12346">
    <property type="entry name" value="SIN3B-RELATED"/>
    <property type="match status" value="1"/>
</dbReference>
<feature type="region of interest" description="Disordered" evidence="6">
    <location>
        <begin position="1123"/>
        <end position="1159"/>
    </location>
</feature>
<feature type="region of interest" description="Disordered" evidence="6">
    <location>
        <begin position="92"/>
        <end position="290"/>
    </location>
</feature>
<feature type="compositionally biased region" description="Polar residues" evidence="6">
    <location>
        <begin position="633"/>
        <end position="645"/>
    </location>
</feature>
<feature type="compositionally biased region" description="Low complexity" evidence="6">
    <location>
        <begin position="180"/>
        <end position="197"/>
    </location>
</feature>
<feature type="region of interest" description="Disordered" evidence="6">
    <location>
        <begin position="754"/>
        <end position="785"/>
    </location>
</feature>
<feature type="region of interest" description="Disordered" evidence="6">
    <location>
        <begin position="1083"/>
        <end position="1111"/>
    </location>
</feature>
<evidence type="ECO:0000256" key="7">
    <source>
        <dbReference type="SAM" id="Phobius"/>
    </source>
</evidence>
<evidence type="ECO:0000256" key="4">
    <source>
        <dbReference type="ARBA" id="ARBA00023242"/>
    </source>
</evidence>
<keyword evidence="2" id="KW-0678">Repressor</keyword>
<feature type="compositionally biased region" description="Polar residues" evidence="6">
    <location>
        <begin position="1129"/>
        <end position="1157"/>
    </location>
</feature>
<evidence type="ECO:0000256" key="5">
    <source>
        <dbReference type="PROSITE-ProRule" id="PRU00810"/>
    </source>
</evidence>
<keyword evidence="4 5" id="KW-0539">Nucleus</keyword>
<dbReference type="GO" id="GO:0010628">
    <property type="term" value="P:positive regulation of gene expression"/>
    <property type="evidence" value="ECO:0007669"/>
    <property type="project" value="UniProtKB-ARBA"/>
</dbReference>
<dbReference type="Pfam" id="PF16879">
    <property type="entry name" value="Sin3a_C"/>
    <property type="match status" value="1"/>
</dbReference>
<keyword evidence="7" id="KW-0812">Transmembrane</keyword>
<dbReference type="InterPro" id="IPR039774">
    <property type="entry name" value="Sin3-like"/>
</dbReference>
<dbReference type="SMART" id="SM00761">
    <property type="entry name" value="HDAC_interact"/>
    <property type="match status" value="1"/>
</dbReference>
<dbReference type="InterPro" id="IPR013194">
    <property type="entry name" value="HDAC_interact_dom"/>
</dbReference>
<accession>A0A9P7GIL8</accession>
<dbReference type="InterPro" id="IPR003822">
    <property type="entry name" value="PAH"/>
</dbReference>
<feature type="compositionally biased region" description="Low complexity" evidence="6">
    <location>
        <begin position="123"/>
        <end position="135"/>
    </location>
</feature>
<name>A0A9P7GIL8_9AGAR</name>
<dbReference type="GO" id="GO:0003714">
    <property type="term" value="F:transcription corepressor activity"/>
    <property type="evidence" value="ECO:0007669"/>
    <property type="project" value="InterPro"/>
</dbReference>
<evidence type="ECO:0000313" key="10">
    <source>
        <dbReference type="Proteomes" id="UP000775547"/>
    </source>
</evidence>
<feature type="compositionally biased region" description="Low complexity" evidence="6">
    <location>
        <begin position="215"/>
        <end position="234"/>
    </location>
</feature>
<dbReference type="Gene3D" id="1.20.1160.11">
    <property type="entry name" value="Paired amphipathic helix"/>
    <property type="match status" value="3"/>
</dbReference>
<feature type="region of interest" description="Disordered" evidence="6">
    <location>
        <begin position="577"/>
        <end position="662"/>
    </location>
</feature>
<dbReference type="Pfam" id="PF08295">
    <property type="entry name" value="Sin3_corepress"/>
    <property type="match status" value="1"/>
</dbReference>
<feature type="compositionally biased region" description="Basic residues" evidence="6">
    <location>
        <begin position="621"/>
        <end position="630"/>
    </location>
</feature>
<dbReference type="Proteomes" id="UP000775547">
    <property type="component" value="Unassembled WGS sequence"/>
</dbReference>
<feature type="compositionally biased region" description="Pro residues" evidence="6">
    <location>
        <begin position="203"/>
        <end position="214"/>
    </location>
</feature>
<sequence length="1453" mass="160623">MDSDTRVHRAVVSTAGFVFASLGFSLSVLAILFAFVTPTLFAEVIKPPASALETAAERRARRSHIVSKQSSRVSISSNSKGTDAVLKVTISNVDQPSSSPSPPPHPISHAKDTARPSIKRKPTTITFIHDIFDTTSPSSSKAMSPGERRLALSDGEDSGQPSFKLSNLKPMWGDKRQKLPRSASSPHLALPSASPTPSREEPPPAQGLPPPALPGPQELSSRLASESRSLLALATSEPIPESHLTNPKPIPFPTSADTGPEAASMKPRTPKPSTPQPPNDSPAGAQKSSPEMGRALNVTDALSYLDAVKVQFNDKPEVYNRFLDIMKDFKSQVIDTPGVIQRVSRLFHGNPYLIQGFNTFLPMGYRIDISADPTDPNTITVTTPSGTTTQTTNAASNLPHSHVGTPTFPGAIPVIPPHVAGPSSRSHTPHQFHLHGQPPGPPFDPTFSPGFQNTQTNAAASVLGNMGSNNKNPVETQPAGEFNHAIHYLNKIKARYSDDANTYKQFLDILQTYQKEQRHHQDSQVYVQVQLLFKDAPDLLAEFKDFLPEAVPGGVGQGPVILPQPVVGPGLPAPAWTQPEVQLSSPADKGTKRVAVPSKRKKRVAEKEPTPVPIAKAAPSRAKKVKHHHKPDSASTSFSPLVQPNSPQPAPMQAHSTVPPIQPSPLPSSNMLQSQNSSFVIGTLSGTSADKLLFFDRAKKSLESREIYEDFLKLLSLFSKEIIDINTLTERAHVFLGDGNLLSEFKDLIGWDERQDNVENGPPGSIRTGPPEALSALPADDGEGPSYRRLPDSEIRLACSGRDELCRSVLNDEWVSHPTWASEEAGFISHKKNSFEEALHKSEEERFEYHVNLEGLARTIAVLEPLAARIEEMSNEEKTLFKLKSDFGGPSKSIYHRIIKKIYGRGESGIEVLQALQDCPSVAVPVVLTRLKLKDEEWRRAQREWSRTWREVDSKNFYKSLDHQGISFKANDKKNITAKYFVTDIESIKNQQLDAWDMQGVAAFARGSVGHQLEYVFADTSALLDSLKMVYSFLDRSQGQYSSQERRSVEKFLRHFIPVLCMYPVVEFNAACGPLEGVLFDEPSVENGHTEGSRSGRRSVGSPHSHSGGVAANDLRRKLLRTVREKATGRSTPAASRDTSPSPEHRSPNLSRTTENYESPDDIWITEAGAEAFAQNLAQESDSDRPFFVNTTFYTLLRLLQLLYSRLLMCKEIGAQHATEKHASLLANRVAVDLGLDEPNGPSAVLEQTMDVVGDRGANDSANVIYMYLLNACEKLFDGDMDQATFEEHMRWFFGNKAYHLFTLDKLITVLVKQVQTILSDNRCQELWKLLQSAQSSEIITNQDAVRYRREAERHVGQDDHLYRLQWVRDAKAIRVHLVGPDEPSIDCDGTADGSAPFTQQVQVRVGLPSYKLVYERGTEDVGWRTWSRGEEQKLRQRAQAREEERRRSLYLV</sequence>
<proteinExistence type="predicted"/>
<evidence type="ECO:0000256" key="3">
    <source>
        <dbReference type="ARBA" id="ARBA00022737"/>
    </source>
</evidence>
<keyword evidence="7" id="KW-0472">Membrane</keyword>
<feature type="domain" description="Histone deacetylase interacting" evidence="8">
    <location>
        <begin position="781"/>
        <end position="880"/>
    </location>
</feature>
<dbReference type="SUPFAM" id="SSF47762">
    <property type="entry name" value="PAH2 domain"/>
    <property type="match status" value="3"/>
</dbReference>
<dbReference type="EMBL" id="JABCKV010000007">
    <property type="protein sequence ID" value="KAG5647682.1"/>
    <property type="molecule type" value="Genomic_DNA"/>
</dbReference>
<dbReference type="FunFam" id="1.20.1160.11:FF:000003">
    <property type="entry name" value="Paired amphipathic helix SIN3-like protein"/>
    <property type="match status" value="1"/>
</dbReference>
<dbReference type="GO" id="GO:0000122">
    <property type="term" value="P:negative regulation of transcription by RNA polymerase II"/>
    <property type="evidence" value="ECO:0007669"/>
    <property type="project" value="TreeGrafter"/>
</dbReference>
<keyword evidence="10" id="KW-1185">Reference proteome</keyword>
<dbReference type="OrthoDB" id="10265969at2759"/>
<keyword evidence="7" id="KW-1133">Transmembrane helix</keyword>
<feature type="compositionally biased region" description="Low complexity" evidence="6">
    <location>
        <begin position="1098"/>
        <end position="1110"/>
    </location>
</feature>
<feature type="transmembrane region" description="Helical" evidence="7">
    <location>
        <begin position="12"/>
        <end position="36"/>
    </location>
</feature>
<feature type="compositionally biased region" description="Pro residues" evidence="6">
    <location>
        <begin position="270"/>
        <end position="280"/>
    </location>
</feature>
<dbReference type="Pfam" id="PF02671">
    <property type="entry name" value="PAH"/>
    <property type="match status" value="3"/>
</dbReference>
<keyword evidence="3" id="KW-0677">Repeat</keyword>
<gene>
    <name evidence="9" type="ORF">DXG03_008405</name>
</gene>
<evidence type="ECO:0000256" key="6">
    <source>
        <dbReference type="SAM" id="MobiDB-lite"/>
    </source>
</evidence>
<evidence type="ECO:0000256" key="1">
    <source>
        <dbReference type="ARBA" id="ARBA00004123"/>
    </source>
</evidence>
<evidence type="ECO:0000256" key="2">
    <source>
        <dbReference type="ARBA" id="ARBA00022491"/>
    </source>
</evidence>
<reference evidence="9" key="1">
    <citation type="submission" date="2020-07" db="EMBL/GenBank/DDBJ databases">
        <authorList>
            <person name="Nieuwenhuis M."/>
            <person name="Van De Peppel L.J.J."/>
        </authorList>
    </citation>
    <scope>NUCLEOTIDE SEQUENCE</scope>
    <source>
        <strain evidence="9">AP01</strain>
        <tissue evidence="9">Mycelium</tissue>
    </source>
</reference>